<dbReference type="AlphaFoldDB" id="A0A409YMH9"/>
<evidence type="ECO:0000313" key="2">
    <source>
        <dbReference type="Proteomes" id="UP000284842"/>
    </source>
</evidence>
<protein>
    <submittedName>
        <fullName evidence="1">Uncharacterized protein</fullName>
    </submittedName>
</protein>
<gene>
    <name evidence="1" type="ORF">CVT24_013308</name>
</gene>
<evidence type="ECO:0000313" key="1">
    <source>
        <dbReference type="EMBL" id="PPR04225.1"/>
    </source>
</evidence>
<sequence>MAKFPIEILDLILEEYIANIANGCDAVTTIASCRFVSRFFAHKCGKALFRTIPEIGSRKRDSTKTLVELINDHPEIADWIRSLKCFIGHFSTMMHGAPDPDPCQGLP</sequence>
<accession>A0A409YMH9</accession>
<comment type="caution">
    <text evidence="1">The sequence shown here is derived from an EMBL/GenBank/DDBJ whole genome shotgun (WGS) entry which is preliminary data.</text>
</comment>
<reference evidence="1 2" key="1">
    <citation type="journal article" date="2018" name="Evol. Lett.">
        <title>Horizontal gene cluster transfer increased hallucinogenic mushroom diversity.</title>
        <authorList>
            <person name="Reynolds H.T."/>
            <person name="Vijayakumar V."/>
            <person name="Gluck-Thaler E."/>
            <person name="Korotkin H.B."/>
            <person name="Matheny P.B."/>
            <person name="Slot J.C."/>
        </authorList>
    </citation>
    <scope>NUCLEOTIDE SEQUENCE [LARGE SCALE GENOMIC DNA]</scope>
    <source>
        <strain evidence="1 2">2629</strain>
    </source>
</reference>
<name>A0A409YMH9_9AGAR</name>
<proteinExistence type="predicted"/>
<organism evidence="1 2">
    <name type="scientific">Panaeolus cyanescens</name>
    <dbReference type="NCBI Taxonomy" id="181874"/>
    <lineage>
        <taxon>Eukaryota</taxon>
        <taxon>Fungi</taxon>
        <taxon>Dikarya</taxon>
        <taxon>Basidiomycota</taxon>
        <taxon>Agaricomycotina</taxon>
        <taxon>Agaricomycetes</taxon>
        <taxon>Agaricomycetidae</taxon>
        <taxon>Agaricales</taxon>
        <taxon>Agaricineae</taxon>
        <taxon>Galeropsidaceae</taxon>
        <taxon>Panaeolus</taxon>
    </lineage>
</organism>
<keyword evidence="2" id="KW-1185">Reference proteome</keyword>
<dbReference type="InParanoid" id="A0A409YMH9"/>
<dbReference type="EMBL" id="NHTK01000977">
    <property type="protein sequence ID" value="PPR04225.1"/>
    <property type="molecule type" value="Genomic_DNA"/>
</dbReference>
<dbReference type="Proteomes" id="UP000284842">
    <property type="component" value="Unassembled WGS sequence"/>
</dbReference>